<keyword evidence="3" id="KW-1185">Reference proteome</keyword>
<evidence type="ECO:0000256" key="1">
    <source>
        <dbReference type="SAM" id="MobiDB-lite"/>
    </source>
</evidence>
<protein>
    <submittedName>
        <fullName evidence="2">Uncharacterized protein</fullName>
    </submittedName>
</protein>
<organism evidence="2 3">
    <name type="scientific">Carpinus fangiana</name>
    <dbReference type="NCBI Taxonomy" id="176857"/>
    <lineage>
        <taxon>Eukaryota</taxon>
        <taxon>Viridiplantae</taxon>
        <taxon>Streptophyta</taxon>
        <taxon>Embryophyta</taxon>
        <taxon>Tracheophyta</taxon>
        <taxon>Spermatophyta</taxon>
        <taxon>Magnoliopsida</taxon>
        <taxon>eudicotyledons</taxon>
        <taxon>Gunneridae</taxon>
        <taxon>Pentapetalae</taxon>
        <taxon>rosids</taxon>
        <taxon>fabids</taxon>
        <taxon>Fagales</taxon>
        <taxon>Betulaceae</taxon>
        <taxon>Carpinus</taxon>
    </lineage>
</organism>
<feature type="region of interest" description="Disordered" evidence="1">
    <location>
        <begin position="1"/>
        <end position="20"/>
    </location>
</feature>
<proteinExistence type="predicted"/>
<dbReference type="AlphaFoldDB" id="A0A5N6RNM0"/>
<dbReference type="Proteomes" id="UP000327013">
    <property type="component" value="Chromosome 7"/>
</dbReference>
<reference evidence="2 3" key="1">
    <citation type="submission" date="2019-06" db="EMBL/GenBank/DDBJ databases">
        <title>A chromosomal-level reference genome of Carpinus fangiana (Coryloideae, Betulaceae).</title>
        <authorList>
            <person name="Yang X."/>
            <person name="Wang Z."/>
            <person name="Zhang L."/>
            <person name="Hao G."/>
            <person name="Liu J."/>
            <person name="Yang Y."/>
        </authorList>
    </citation>
    <scope>NUCLEOTIDE SEQUENCE [LARGE SCALE GENOMIC DNA]</scope>
    <source>
        <strain evidence="2">Cfa_2016G</strain>
        <tissue evidence="2">Leaf</tissue>
    </source>
</reference>
<dbReference type="EMBL" id="CM017327">
    <property type="protein sequence ID" value="KAE8099879.1"/>
    <property type="molecule type" value="Genomic_DNA"/>
</dbReference>
<evidence type="ECO:0000313" key="2">
    <source>
        <dbReference type="EMBL" id="KAE8099879.1"/>
    </source>
</evidence>
<sequence length="51" mass="5451">MPLFLGEGNNQSSKSKDAAEQVNAAIRVFSAKFALGAKNTNREERQGPGKS</sequence>
<evidence type="ECO:0000313" key="3">
    <source>
        <dbReference type="Proteomes" id="UP000327013"/>
    </source>
</evidence>
<accession>A0A5N6RNM0</accession>
<gene>
    <name evidence="2" type="ORF">FH972_017823</name>
</gene>
<name>A0A5N6RNM0_9ROSI</name>